<dbReference type="Proteomes" id="UP000318833">
    <property type="component" value="Unassembled WGS sequence"/>
</dbReference>
<dbReference type="AlphaFoldDB" id="A0A554VGZ6"/>
<dbReference type="EMBL" id="VLNR01000042">
    <property type="protein sequence ID" value="TSE06692.1"/>
    <property type="molecule type" value="Genomic_DNA"/>
</dbReference>
<sequence length="160" mass="19221">MITQSFKIGVFIILTFIFTNCHRKIDSNNSFDDTLKKLSSLFISIHHPKEGELLYFDTLKKESDTIFGSLSFINNKIRKDLMPYKFFELENVICLVFDEKEIPSERTIKILMQKDLISRDINQTYRFSYDRLWFIKIYRIDNKYSYEIIKDRNGVFEVKN</sequence>
<dbReference type="RefSeq" id="WP_143917480.1">
    <property type="nucleotide sequence ID" value="NZ_CANMIK010000048.1"/>
</dbReference>
<evidence type="ECO:0000313" key="1">
    <source>
        <dbReference type="EMBL" id="TSE06692.1"/>
    </source>
</evidence>
<name>A0A554VGZ6_9FLAO</name>
<reference evidence="1 2" key="1">
    <citation type="submission" date="2019-07" db="EMBL/GenBank/DDBJ databases">
        <title>The draft genome sequence of Aquimarina algiphila M91.</title>
        <authorList>
            <person name="Meng X."/>
        </authorList>
    </citation>
    <scope>NUCLEOTIDE SEQUENCE [LARGE SCALE GENOMIC DNA]</scope>
    <source>
        <strain evidence="1 2">M91</strain>
    </source>
</reference>
<accession>A0A554VGZ6</accession>
<organism evidence="1 2">
    <name type="scientific">Aquimarina algiphila</name>
    <dbReference type="NCBI Taxonomy" id="2047982"/>
    <lineage>
        <taxon>Bacteria</taxon>
        <taxon>Pseudomonadati</taxon>
        <taxon>Bacteroidota</taxon>
        <taxon>Flavobacteriia</taxon>
        <taxon>Flavobacteriales</taxon>
        <taxon>Flavobacteriaceae</taxon>
        <taxon>Aquimarina</taxon>
    </lineage>
</organism>
<proteinExistence type="predicted"/>
<protein>
    <submittedName>
        <fullName evidence="1">Uncharacterized protein</fullName>
    </submittedName>
</protein>
<keyword evidence="2" id="KW-1185">Reference proteome</keyword>
<comment type="caution">
    <text evidence="1">The sequence shown here is derived from an EMBL/GenBank/DDBJ whole genome shotgun (WGS) entry which is preliminary data.</text>
</comment>
<gene>
    <name evidence="1" type="ORF">FOF46_18465</name>
</gene>
<evidence type="ECO:0000313" key="2">
    <source>
        <dbReference type="Proteomes" id="UP000318833"/>
    </source>
</evidence>